<dbReference type="AlphaFoldDB" id="A0AB39KTC4"/>
<name>A0AB39KTC4_9CAUL</name>
<dbReference type="EMBL" id="CP158375">
    <property type="protein sequence ID" value="XDO96731.1"/>
    <property type="molecule type" value="Genomic_DNA"/>
</dbReference>
<evidence type="ECO:0000256" key="1">
    <source>
        <dbReference type="SAM" id="MobiDB-lite"/>
    </source>
</evidence>
<accession>A0AB39KTC4</accession>
<reference evidence="2" key="1">
    <citation type="submission" date="2024-06" db="EMBL/GenBank/DDBJ databases">
        <title>Caulobacter inopinatus, sp. nov.</title>
        <authorList>
            <person name="Donachie S.P."/>
        </authorList>
    </citation>
    <scope>NUCLEOTIDE SEQUENCE</scope>
    <source>
        <strain evidence="2">73W</strain>
    </source>
</reference>
<dbReference type="RefSeq" id="WP_369059571.1">
    <property type="nucleotide sequence ID" value="NZ_CP158375.1"/>
</dbReference>
<feature type="region of interest" description="Disordered" evidence="1">
    <location>
        <begin position="92"/>
        <end position="116"/>
    </location>
</feature>
<proteinExistence type="predicted"/>
<feature type="compositionally biased region" description="Acidic residues" evidence="1">
    <location>
        <begin position="103"/>
        <end position="116"/>
    </location>
</feature>
<gene>
    <name evidence="2" type="ORF">ABOZ73_18505</name>
</gene>
<organism evidence="2">
    <name type="scientific">Caulobacter sp. 73W</name>
    <dbReference type="NCBI Taxonomy" id="3161137"/>
    <lineage>
        <taxon>Bacteria</taxon>
        <taxon>Pseudomonadati</taxon>
        <taxon>Pseudomonadota</taxon>
        <taxon>Alphaproteobacteria</taxon>
        <taxon>Caulobacterales</taxon>
        <taxon>Caulobacteraceae</taxon>
        <taxon>Caulobacter</taxon>
    </lineage>
</organism>
<dbReference type="InterPro" id="IPR003772">
    <property type="entry name" value="YceD"/>
</dbReference>
<sequence>MTAGWPKSVTLGEVSRGVVSLELAADEASRKKIAKTLGLEALGKLEAKVKLTAWLDGAEMKGRLKAEVVQTCSVSAESLPAKIDADFMVRLLPPGSPNAPSDDSPEIDIEHDAEDQPDVLETETVDVSGYVIEHLSLELDPFPRKAGAEFVQPPEPVDLSPFAALKSLQKPKADE</sequence>
<dbReference type="Pfam" id="PF02620">
    <property type="entry name" value="YceD"/>
    <property type="match status" value="1"/>
</dbReference>
<evidence type="ECO:0000313" key="2">
    <source>
        <dbReference type="EMBL" id="XDO96731.1"/>
    </source>
</evidence>
<protein>
    <submittedName>
        <fullName evidence="2">DUF177 domain-containing protein</fullName>
    </submittedName>
</protein>